<dbReference type="InterPro" id="IPR058624">
    <property type="entry name" value="MdtA-like_HH"/>
</dbReference>
<accession>A0ABV8NML1</accession>
<dbReference type="Pfam" id="PF25876">
    <property type="entry name" value="HH_MFP_RND"/>
    <property type="match status" value="1"/>
</dbReference>
<evidence type="ECO:0000259" key="4">
    <source>
        <dbReference type="Pfam" id="PF25917"/>
    </source>
</evidence>
<dbReference type="InterPro" id="IPR058627">
    <property type="entry name" value="MdtA-like_C"/>
</dbReference>
<name>A0ABV8NML1_9SPHI</name>
<comment type="similarity">
    <text evidence="2">Belongs to the membrane fusion protein (MFP) (TC 8.A.1) family.</text>
</comment>
<dbReference type="Proteomes" id="UP001595792">
    <property type="component" value="Unassembled WGS sequence"/>
</dbReference>
<dbReference type="NCBIfam" id="TIGR01730">
    <property type="entry name" value="RND_mfp"/>
    <property type="match status" value="1"/>
</dbReference>
<dbReference type="InterPro" id="IPR058625">
    <property type="entry name" value="MdtA-like_BSH"/>
</dbReference>
<feature type="domain" description="Multidrug resistance protein MdtA-like alpha-helical hairpin" evidence="3">
    <location>
        <begin position="95"/>
        <end position="164"/>
    </location>
</feature>
<evidence type="ECO:0000256" key="2">
    <source>
        <dbReference type="ARBA" id="ARBA00009477"/>
    </source>
</evidence>
<dbReference type="SUPFAM" id="SSF111369">
    <property type="entry name" value="HlyD-like secretion proteins"/>
    <property type="match status" value="1"/>
</dbReference>
<dbReference type="Gene3D" id="2.40.420.20">
    <property type="match status" value="1"/>
</dbReference>
<dbReference type="RefSeq" id="WP_378960147.1">
    <property type="nucleotide sequence ID" value="NZ_JBHRXC010000016.1"/>
</dbReference>
<dbReference type="EMBL" id="JBHSBY010000038">
    <property type="protein sequence ID" value="MFC4196807.1"/>
    <property type="molecule type" value="Genomic_DNA"/>
</dbReference>
<evidence type="ECO:0000259" key="3">
    <source>
        <dbReference type="Pfam" id="PF25876"/>
    </source>
</evidence>
<evidence type="ECO:0000256" key="1">
    <source>
        <dbReference type="ARBA" id="ARBA00004196"/>
    </source>
</evidence>
<gene>
    <name evidence="7" type="ORF">ACFOUY_08865</name>
</gene>
<evidence type="ECO:0000259" key="6">
    <source>
        <dbReference type="Pfam" id="PF25967"/>
    </source>
</evidence>
<dbReference type="Gene3D" id="2.40.50.100">
    <property type="match status" value="1"/>
</dbReference>
<dbReference type="InterPro" id="IPR058626">
    <property type="entry name" value="MdtA-like_b-barrel"/>
</dbReference>
<dbReference type="Gene3D" id="2.40.30.170">
    <property type="match status" value="1"/>
</dbReference>
<feature type="domain" description="Multidrug resistance protein MdtA-like beta-barrel" evidence="5">
    <location>
        <begin position="227"/>
        <end position="288"/>
    </location>
</feature>
<evidence type="ECO:0000313" key="7">
    <source>
        <dbReference type="EMBL" id="MFC4196807.1"/>
    </source>
</evidence>
<comment type="subcellular location">
    <subcellularLocation>
        <location evidence="1">Cell envelope</location>
    </subcellularLocation>
</comment>
<dbReference type="InterPro" id="IPR006143">
    <property type="entry name" value="RND_pump_MFP"/>
</dbReference>
<proteinExistence type="inferred from homology"/>
<dbReference type="Pfam" id="PF25944">
    <property type="entry name" value="Beta-barrel_RND"/>
    <property type="match status" value="1"/>
</dbReference>
<evidence type="ECO:0000313" key="8">
    <source>
        <dbReference type="Proteomes" id="UP001595792"/>
    </source>
</evidence>
<dbReference type="Pfam" id="PF25967">
    <property type="entry name" value="RND-MFP_C"/>
    <property type="match status" value="1"/>
</dbReference>
<dbReference type="Pfam" id="PF25917">
    <property type="entry name" value="BSH_RND"/>
    <property type="match status" value="1"/>
</dbReference>
<protein>
    <submittedName>
        <fullName evidence="7">Efflux RND transporter periplasmic adaptor subunit</fullName>
    </submittedName>
</protein>
<organism evidence="7 8">
    <name type="scientific">Pedobacter jamesrossensis</name>
    <dbReference type="NCBI Taxonomy" id="1908238"/>
    <lineage>
        <taxon>Bacteria</taxon>
        <taxon>Pseudomonadati</taxon>
        <taxon>Bacteroidota</taxon>
        <taxon>Sphingobacteriia</taxon>
        <taxon>Sphingobacteriales</taxon>
        <taxon>Sphingobacteriaceae</taxon>
        <taxon>Pedobacter</taxon>
    </lineage>
</organism>
<feature type="domain" description="Multidrug resistance protein MdtA-like barrel-sandwich hybrid" evidence="4">
    <location>
        <begin position="56"/>
        <end position="192"/>
    </location>
</feature>
<evidence type="ECO:0000259" key="5">
    <source>
        <dbReference type="Pfam" id="PF25944"/>
    </source>
</evidence>
<reference evidence="8" key="1">
    <citation type="journal article" date="2019" name="Int. J. Syst. Evol. Microbiol.">
        <title>The Global Catalogue of Microorganisms (GCM) 10K type strain sequencing project: providing services to taxonomists for standard genome sequencing and annotation.</title>
        <authorList>
            <consortium name="The Broad Institute Genomics Platform"/>
            <consortium name="The Broad Institute Genome Sequencing Center for Infectious Disease"/>
            <person name="Wu L."/>
            <person name="Ma J."/>
        </authorList>
    </citation>
    <scope>NUCLEOTIDE SEQUENCE [LARGE SCALE GENOMIC DNA]</scope>
    <source>
        <strain evidence="8">CCM 8689</strain>
    </source>
</reference>
<feature type="domain" description="Multidrug resistance protein MdtA-like C-terminal permuted SH3" evidence="6">
    <location>
        <begin position="296"/>
        <end position="358"/>
    </location>
</feature>
<comment type="caution">
    <text evidence="7">The sequence shown here is derived from an EMBL/GenBank/DDBJ whole genome shotgun (WGS) entry which is preliminary data.</text>
</comment>
<dbReference type="PANTHER" id="PTHR30158:SF23">
    <property type="entry name" value="MULTIDRUG RESISTANCE PROTEIN MEXA"/>
    <property type="match status" value="1"/>
</dbReference>
<keyword evidence="8" id="KW-1185">Reference proteome</keyword>
<dbReference type="Gene3D" id="1.10.287.470">
    <property type="entry name" value="Helix hairpin bin"/>
    <property type="match status" value="1"/>
</dbReference>
<sequence length="379" mass="41335">MKISISLTILAFCLFGCSQKKQQQTALAELPVGIVSKKSVTTFQNYPASIEGILNIEIRPQINGILEQTYVDDGGYVLKGQKLFRIESAPFDQKLKNSMASLKSAKASLDHAQIEIDKLTPLVQNHVVSDYQLKTALAARESAQGMLEQSKADIASARINLGYTIIKAPATGYIGRLLRKQGSLVGPGDPSPLTELSQVNQVRVFFAMGEGDFIIFKTQYPGRTLEDKLKNLPPVELLTADDSTFATKGKVDIVNGQFDRNTGAITFRATFDNPDRTLRAGNTGKIKMGLNFSGQLVVPQSATLEMQDQTFVFVVDNHNKVSKQLVSIIGKSGVDYLIKSELKGGLKAGDKIVLNGFDHLHEGDLIKPVPISNEPVVKN</sequence>
<dbReference type="PANTHER" id="PTHR30158">
    <property type="entry name" value="ACRA/E-RELATED COMPONENT OF DRUG EFFLUX TRANSPORTER"/>
    <property type="match status" value="1"/>
</dbReference>